<evidence type="ECO:0000313" key="2">
    <source>
        <dbReference type="Proteomes" id="UP000581688"/>
    </source>
</evidence>
<comment type="caution">
    <text evidence="1">The sequence shown here is derived from an EMBL/GenBank/DDBJ whole genome shotgun (WGS) entry which is preliminary data.</text>
</comment>
<dbReference type="Pfam" id="PF10604">
    <property type="entry name" value="Polyketide_cyc2"/>
    <property type="match status" value="1"/>
</dbReference>
<keyword evidence="2" id="KW-1185">Reference proteome</keyword>
<dbReference type="Proteomes" id="UP000581688">
    <property type="component" value="Unassembled WGS sequence"/>
</dbReference>
<protein>
    <recommendedName>
        <fullName evidence="3">SRPBCC family protein</fullName>
    </recommendedName>
</protein>
<name>A0A841Q4T1_9BACI</name>
<evidence type="ECO:0008006" key="3">
    <source>
        <dbReference type="Google" id="ProtNLM"/>
    </source>
</evidence>
<dbReference type="RefSeq" id="WP_174497851.1">
    <property type="nucleotide sequence ID" value="NZ_CADDWK010000021.1"/>
</dbReference>
<dbReference type="InterPro" id="IPR019587">
    <property type="entry name" value="Polyketide_cyclase/dehydratase"/>
</dbReference>
<dbReference type="AlphaFoldDB" id="A0A841Q4T1"/>
<dbReference type="EMBL" id="JACHGH010000004">
    <property type="protein sequence ID" value="MBB6453352.1"/>
    <property type="molecule type" value="Genomic_DNA"/>
</dbReference>
<gene>
    <name evidence="1" type="ORF">HNQ94_001800</name>
</gene>
<organism evidence="1 2">
    <name type="scientific">Salirhabdus euzebyi</name>
    <dbReference type="NCBI Taxonomy" id="394506"/>
    <lineage>
        <taxon>Bacteria</taxon>
        <taxon>Bacillati</taxon>
        <taxon>Bacillota</taxon>
        <taxon>Bacilli</taxon>
        <taxon>Bacillales</taxon>
        <taxon>Bacillaceae</taxon>
        <taxon>Salirhabdus</taxon>
    </lineage>
</organism>
<dbReference type="InterPro" id="IPR023393">
    <property type="entry name" value="START-like_dom_sf"/>
</dbReference>
<dbReference type="SUPFAM" id="SSF55961">
    <property type="entry name" value="Bet v1-like"/>
    <property type="match status" value="1"/>
</dbReference>
<dbReference type="CDD" id="cd07812">
    <property type="entry name" value="SRPBCC"/>
    <property type="match status" value="1"/>
</dbReference>
<dbReference type="Gene3D" id="3.30.530.20">
    <property type="match status" value="1"/>
</dbReference>
<reference evidence="1 2" key="1">
    <citation type="submission" date="2020-08" db="EMBL/GenBank/DDBJ databases">
        <title>Genomic Encyclopedia of Type Strains, Phase IV (KMG-IV): sequencing the most valuable type-strain genomes for metagenomic binning, comparative biology and taxonomic classification.</title>
        <authorList>
            <person name="Goeker M."/>
        </authorList>
    </citation>
    <scope>NUCLEOTIDE SEQUENCE [LARGE SCALE GENOMIC DNA]</scope>
    <source>
        <strain evidence="1 2">DSM 19612</strain>
    </source>
</reference>
<evidence type="ECO:0000313" key="1">
    <source>
        <dbReference type="EMBL" id="MBB6453352.1"/>
    </source>
</evidence>
<sequence length="148" mass="17496">MKKWTKSIQINAPIEKVWELFNQSSLDNMQKLMPKVVSHKPVKETEQVVGSIYKQQYQEGKRIEEYDVETLDYVDESSNKKLKIGFTLANLFNITATYELIKIDDEKTLFTYTTTNQALKWYVKIMLFFANDKVVKKFIKRVKKLAEE</sequence>
<accession>A0A841Q4T1</accession>
<proteinExistence type="predicted"/>